<dbReference type="GeneID" id="28491862"/>
<evidence type="ECO:0000259" key="2">
    <source>
        <dbReference type="PROSITE" id="PS51202"/>
    </source>
</evidence>
<dbReference type="KEGG" id="pyc:TQ32_08450"/>
<dbReference type="STRING" id="1609559.TQ32_08450"/>
<dbReference type="PROSITE" id="PS51202">
    <property type="entry name" value="RCK_C"/>
    <property type="match status" value="1"/>
</dbReference>
<evidence type="ECO:0000313" key="3">
    <source>
        <dbReference type="EMBL" id="AMM54502.1"/>
    </source>
</evidence>
<name>A0A127BAZ8_9EURY</name>
<protein>
    <submittedName>
        <fullName evidence="3">Potassium transporter TrkA</fullName>
    </submittedName>
</protein>
<dbReference type="InterPro" id="IPR006037">
    <property type="entry name" value="RCK_C"/>
</dbReference>
<dbReference type="Proteomes" id="UP000070587">
    <property type="component" value="Chromosome"/>
</dbReference>
<dbReference type="Gene3D" id="3.30.70.1450">
    <property type="entry name" value="Regulator of K+ conductance, C-terminal domain"/>
    <property type="match status" value="1"/>
</dbReference>
<dbReference type="GO" id="GO:0008324">
    <property type="term" value="F:monoatomic cation transmembrane transporter activity"/>
    <property type="evidence" value="ECO:0007669"/>
    <property type="project" value="InterPro"/>
</dbReference>
<feature type="domain" description="RCK C-terminal" evidence="2">
    <location>
        <begin position="141"/>
        <end position="230"/>
    </location>
</feature>
<keyword evidence="1" id="KW-0472">Membrane</keyword>
<dbReference type="EMBL" id="CP010835">
    <property type="protein sequence ID" value="AMM54502.1"/>
    <property type="molecule type" value="Genomic_DNA"/>
</dbReference>
<gene>
    <name evidence="3" type="ORF">TQ32_08450</name>
</gene>
<feature type="transmembrane region" description="Helical" evidence="1">
    <location>
        <begin position="6"/>
        <end position="25"/>
    </location>
</feature>
<dbReference type="AlphaFoldDB" id="A0A127BAZ8"/>
<reference evidence="4" key="1">
    <citation type="submission" date="2015-02" db="EMBL/GenBank/DDBJ databases">
        <title>Pyrococcus kukulkanii sp. nov., a novel hyperthermophilic archaeon isolated from a deep-sea hydrothermal vent at the Guaymas Basin.</title>
        <authorList>
            <person name="Oger P.M."/>
            <person name="Callac N."/>
            <person name="Jebbar M."/>
            <person name="Godfroy A."/>
        </authorList>
    </citation>
    <scope>NUCLEOTIDE SEQUENCE [LARGE SCALE GENOMIC DNA]</scope>
    <source>
        <strain evidence="4">NCB100</strain>
    </source>
</reference>
<reference evidence="3 4" key="2">
    <citation type="journal article" date="2016" name="Int. J. Syst. Evol. Microbiol.">
        <title>Pyrococcus kukulkanii sp. nov., a hyperthermophilic, piezophilic archaeon isolated from a deep-sea hydrothermal vent.</title>
        <authorList>
            <person name="Callac N."/>
            <person name="Oger P."/>
            <person name="Lesongeur F."/>
            <person name="Rattray J.E."/>
            <person name="Vannier P."/>
            <person name="Michoud G."/>
            <person name="Beauverger M."/>
            <person name="Gayet N."/>
            <person name="Rouxel O."/>
            <person name="Jebbar M."/>
            <person name="Godfroy A."/>
        </authorList>
    </citation>
    <scope>NUCLEOTIDE SEQUENCE [LARGE SCALE GENOMIC DNA]</scope>
    <source>
        <strain evidence="3 4">NCB100</strain>
    </source>
</reference>
<sequence>MIPIITFLLVVLVSAIIVRIGAVALEMTGLSRDVAAFQAQSAFSGVGFTTSESEYVVSHPVRRKIIRILMLLGSAGITSAIATLVLSFTGITREQASYRIVVLIVGLFALYLFFRSKYIERLMRKAIRRILKRFAPSLRVLDYSQLLGITRGYSIAQIKVKKTSWLANRSLKELQLDKEGILVLGIYRKVEGREVYLGAPHGNTVILPGDVVVLYGPEDVLTSLSKRMRGVKGEREHEEAIKMAEVRRMQEEKEAGVSV</sequence>
<feature type="transmembrane region" description="Helical" evidence="1">
    <location>
        <begin position="68"/>
        <end position="90"/>
    </location>
</feature>
<dbReference type="RefSeq" id="WP_068323446.1">
    <property type="nucleotide sequence ID" value="NZ_CP010835.1"/>
</dbReference>
<accession>A0A127BAZ8</accession>
<dbReference type="SUPFAM" id="SSF116726">
    <property type="entry name" value="TrkA C-terminal domain-like"/>
    <property type="match status" value="1"/>
</dbReference>
<dbReference type="GO" id="GO:0006813">
    <property type="term" value="P:potassium ion transport"/>
    <property type="evidence" value="ECO:0007669"/>
    <property type="project" value="InterPro"/>
</dbReference>
<dbReference type="Pfam" id="PF02080">
    <property type="entry name" value="TrkA_C"/>
    <property type="match status" value="1"/>
</dbReference>
<feature type="transmembrane region" description="Helical" evidence="1">
    <location>
        <begin position="96"/>
        <end position="114"/>
    </location>
</feature>
<evidence type="ECO:0000256" key="1">
    <source>
        <dbReference type="SAM" id="Phobius"/>
    </source>
</evidence>
<keyword evidence="1" id="KW-0812">Transmembrane</keyword>
<dbReference type="PATRIC" id="fig|1609559.3.peg.1763"/>
<evidence type="ECO:0000313" key="4">
    <source>
        <dbReference type="Proteomes" id="UP000070587"/>
    </source>
</evidence>
<dbReference type="OrthoDB" id="27588at2157"/>
<dbReference type="InterPro" id="IPR036721">
    <property type="entry name" value="RCK_C_sf"/>
</dbReference>
<keyword evidence="1" id="KW-1133">Transmembrane helix</keyword>
<organism evidence="3 4">
    <name type="scientific">Pyrococcus kukulkanii</name>
    <dbReference type="NCBI Taxonomy" id="1609559"/>
    <lineage>
        <taxon>Archaea</taxon>
        <taxon>Methanobacteriati</taxon>
        <taxon>Methanobacteriota</taxon>
        <taxon>Thermococci</taxon>
        <taxon>Thermococcales</taxon>
        <taxon>Thermococcaceae</taxon>
        <taxon>Pyrococcus</taxon>
    </lineage>
</organism>
<proteinExistence type="predicted"/>